<sequence length="152" mass="17778">MWIGGVRVIILNEENKMLMVKQHHEGKDIWMVPGGGIEDGESSFEAAEREVFEETGIKVKTDRLIWHVEEVSDRGQRFVNFFMAEIAGGSLKLGMDPEFDAEHQVLREVGFFSKEEIMSLDNIYPEYLRDEFWRVLEGNYLGYNVFKVREKR</sequence>
<dbReference type="PANTHER" id="PTHR43046:SF14">
    <property type="entry name" value="MUTT_NUDIX FAMILY PROTEIN"/>
    <property type="match status" value="1"/>
</dbReference>
<comment type="similarity">
    <text evidence="3">Belongs to the Nudix hydrolase family.</text>
</comment>
<evidence type="ECO:0000313" key="6">
    <source>
        <dbReference type="Proteomes" id="UP000824159"/>
    </source>
</evidence>
<feature type="domain" description="Nudix hydrolase" evidence="4">
    <location>
        <begin position="1"/>
        <end position="135"/>
    </location>
</feature>
<evidence type="ECO:0000313" key="5">
    <source>
        <dbReference type="EMBL" id="HIT98954.1"/>
    </source>
</evidence>
<dbReference type="PANTHER" id="PTHR43046">
    <property type="entry name" value="GDP-MANNOSE MANNOSYL HYDROLASE"/>
    <property type="match status" value="1"/>
</dbReference>
<dbReference type="PROSITE" id="PS51462">
    <property type="entry name" value="NUDIX"/>
    <property type="match status" value="1"/>
</dbReference>
<protein>
    <submittedName>
        <fullName evidence="5">NUDIX hydrolase</fullName>
    </submittedName>
</protein>
<dbReference type="Gene3D" id="3.90.79.10">
    <property type="entry name" value="Nucleoside Triphosphate Pyrophosphohydrolase"/>
    <property type="match status" value="1"/>
</dbReference>
<evidence type="ECO:0000259" key="4">
    <source>
        <dbReference type="PROSITE" id="PS51462"/>
    </source>
</evidence>
<evidence type="ECO:0000256" key="1">
    <source>
        <dbReference type="ARBA" id="ARBA00001946"/>
    </source>
</evidence>
<accession>A0A9D1HBS7</accession>
<dbReference type="AlphaFoldDB" id="A0A9D1HBS7"/>
<dbReference type="PROSITE" id="PS00893">
    <property type="entry name" value="NUDIX_BOX"/>
    <property type="match status" value="1"/>
</dbReference>
<organism evidence="5 6">
    <name type="scientific">Candidatus Allocopromorpha excrementavium</name>
    <dbReference type="NCBI Taxonomy" id="2840741"/>
    <lineage>
        <taxon>Bacteria</taxon>
        <taxon>Bacillati</taxon>
        <taxon>Bacillota</taxon>
        <taxon>Clostridia</taxon>
        <taxon>Eubacteriales</taxon>
        <taxon>Eubacteriaceae</taxon>
        <taxon>Eubacteriaceae incertae sedis</taxon>
        <taxon>Candidatus Allocopromorpha</taxon>
    </lineage>
</organism>
<evidence type="ECO:0000256" key="2">
    <source>
        <dbReference type="ARBA" id="ARBA00022801"/>
    </source>
</evidence>
<reference evidence="5" key="1">
    <citation type="submission" date="2020-10" db="EMBL/GenBank/DDBJ databases">
        <authorList>
            <person name="Gilroy R."/>
        </authorList>
    </citation>
    <scope>NUCLEOTIDE SEQUENCE</scope>
    <source>
        <strain evidence="5">CHK176-22527</strain>
    </source>
</reference>
<dbReference type="GO" id="GO:0016787">
    <property type="term" value="F:hydrolase activity"/>
    <property type="evidence" value="ECO:0007669"/>
    <property type="project" value="UniProtKB-KW"/>
</dbReference>
<dbReference type="InterPro" id="IPR020084">
    <property type="entry name" value="NUDIX_hydrolase_CS"/>
</dbReference>
<dbReference type="PRINTS" id="PR00502">
    <property type="entry name" value="NUDIXFAMILY"/>
</dbReference>
<reference evidence="5" key="2">
    <citation type="journal article" date="2021" name="PeerJ">
        <title>Extensive microbial diversity within the chicken gut microbiome revealed by metagenomics and culture.</title>
        <authorList>
            <person name="Gilroy R."/>
            <person name="Ravi A."/>
            <person name="Getino M."/>
            <person name="Pursley I."/>
            <person name="Horton D.L."/>
            <person name="Alikhan N.F."/>
            <person name="Baker D."/>
            <person name="Gharbi K."/>
            <person name="Hall N."/>
            <person name="Watson M."/>
            <person name="Adriaenssens E.M."/>
            <person name="Foster-Nyarko E."/>
            <person name="Jarju S."/>
            <person name="Secka A."/>
            <person name="Antonio M."/>
            <person name="Oren A."/>
            <person name="Chaudhuri R.R."/>
            <person name="La Ragione R."/>
            <person name="Hildebrand F."/>
            <person name="Pallen M.J."/>
        </authorList>
    </citation>
    <scope>NUCLEOTIDE SEQUENCE</scope>
    <source>
        <strain evidence="5">CHK176-22527</strain>
    </source>
</reference>
<dbReference type="EMBL" id="DVLX01000022">
    <property type="protein sequence ID" value="HIT98954.1"/>
    <property type="molecule type" value="Genomic_DNA"/>
</dbReference>
<name>A0A9D1HBS7_9FIRM</name>
<gene>
    <name evidence="5" type="ORF">IAD12_01690</name>
</gene>
<evidence type="ECO:0000256" key="3">
    <source>
        <dbReference type="RuleBase" id="RU003476"/>
    </source>
</evidence>
<keyword evidence="2 3" id="KW-0378">Hydrolase</keyword>
<dbReference type="Pfam" id="PF00293">
    <property type="entry name" value="NUDIX"/>
    <property type="match status" value="1"/>
</dbReference>
<dbReference type="InterPro" id="IPR020476">
    <property type="entry name" value="Nudix_hydrolase"/>
</dbReference>
<proteinExistence type="inferred from homology"/>
<dbReference type="InterPro" id="IPR000086">
    <property type="entry name" value="NUDIX_hydrolase_dom"/>
</dbReference>
<comment type="cofactor">
    <cofactor evidence="1">
        <name>Mg(2+)</name>
        <dbReference type="ChEBI" id="CHEBI:18420"/>
    </cofactor>
</comment>
<dbReference type="InterPro" id="IPR015797">
    <property type="entry name" value="NUDIX_hydrolase-like_dom_sf"/>
</dbReference>
<comment type="caution">
    <text evidence="5">The sequence shown here is derived from an EMBL/GenBank/DDBJ whole genome shotgun (WGS) entry which is preliminary data.</text>
</comment>
<dbReference type="Proteomes" id="UP000824159">
    <property type="component" value="Unassembled WGS sequence"/>
</dbReference>
<dbReference type="SUPFAM" id="SSF55811">
    <property type="entry name" value="Nudix"/>
    <property type="match status" value="1"/>
</dbReference>